<evidence type="ECO:0000313" key="2">
    <source>
        <dbReference type="Proteomes" id="UP000734854"/>
    </source>
</evidence>
<sequence>MFRKSLIVMNSRNGWVPFILEFSDVKSLDGSMMLLHFVVEEVVWSEGKRLVDEGGEGEILHQVGPSSHWGISDEFTCVKKVAYVDPNSLAKICVSLGACLTEIKKFLDSCGDDRFMREMQAFVRTREESDSSSDDEDAL</sequence>
<dbReference type="Proteomes" id="UP000734854">
    <property type="component" value="Unassembled WGS sequence"/>
</dbReference>
<gene>
    <name evidence="1" type="ORF">ZIOFF_069927</name>
</gene>
<dbReference type="InterPro" id="IPR042201">
    <property type="entry name" value="FH2_Formin_sf"/>
</dbReference>
<dbReference type="GO" id="GO:0045010">
    <property type="term" value="P:actin nucleation"/>
    <property type="evidence" value="ECO:0007669"/>
    <property type="project" value="InterPro"/>
</dbReference>
<dbReference type="PANTHER" id="PTHR23213">
    <property type="entry name" value="FORMIN-RELATED"/>
    <property type="match status" value="1"/>
</dbReference>
<dbReference type="Gene3D" id="1.20.58.2220">
    <property type="entry name" value="Formin, FH2 domain"/>
    <property type="match status" value="1"/>
</dbReference>
<protein>
    <submittedName>
        <fullName evidence="1">Uncharacterized protein</fullName>
    </submittedName>
</protein>
<dbReference type="AlphaFoldDB" id="A0A8J5ES61"/>
<accession>A0A8J5ES61</accession>
<keyword evidence="2" id="KW-1185">Reference proteome</keyword>
<dbReference type="GO" id="GO:0051015">
    <property type="term" value="F:actin filament binding"/>
    <property type="evidence" value="ECO:0007669"/>
    <property type="project" value="InterPro"/>
</dbReference>
<reference evidence="1 2" key="1">
    <citation type="submission" date="2020-08" db="EMBL/GenBank/DDBJ databases">
        <title>Plant Genome Project.</title>
        <authorList>
            <person name="Zhang R.-G."/>
        </authorList>
    </citation>
    <scope>NUCLEOTIDE SEQUENCE [LARGE SCALE GENOMIC DNA]</scope>
    <source>
        <tissue evidence="1">Rhizome</tissue>
    </source>
</reference>
<dbReference type="PANTHER" id="PTHR23213:SF354">
    <property type="entry name" value="FORMIN-LIKE PROTEIN 4"/>
    <property type="match status" value="1"/>
</dbReference>
<name>A0A8J5ES61_ZINOF</name>
<proteinExistence type="predicted"/>
<dbReference type="EMBL" id="JACMSC010000020">
    <property type="protein sequence ID" value="KAG6472463.1"/>
    <property type="molecule type" value="Genomic_DNA"/>
</dbReference>
<evidence type="ECO:0000313" key="1">
    <source>
        <dbReference type="EMBL" id="KAG6472463.1"/>
    </source>
</evidence>
<dbReference type="SUPFAM" id="SSF101447">
    <property type="entry name" value="Formin homology 2 domain (FH2 domain)"/>
    <property type="match status" value="1"/>
</dbReference>
<dbReference type="InterPro" id="IPR027643">
    <property type="entry name" value="Formin-like_plant"/>
</dbReference>
<comment type="caution">
    <text evidence="1">The sequence shown here is derived from an EMBL/GenBank/DDBJ whole genome shotgun (WGS) entry which is preliminary data.</text>
</comment>
<organism evidence="1 2">
    <name type="scientific">Zingiber officinale</name>
    <name type="common">Ginger</name>
    <name type="synonym">Amomum zingiber</name>
    <dbReference type="NCBI Taxonomy" id="94328"/>
    <lineage>
        <taxon>Eukaryota</taxon>
        <taxon>Viridiplantae</taxon>
        <taxon>Streptophyta</taxon>
        <taxon>Embryophyta</taxon>
        <taxon>Tracheophyta</taxon>
        <taxon>Spermatophyta</taxon>
        <taxon>Magnoliopsida</taxon>
        <taxon>Liliopsida</taxon>
        <taxon>Zingiberales</taxon>
        <taxon>Zingiberaceae</taxon>
        <taxon>Zingiber</taxon>
    </lineage>
</organism>